<dbReference type="RefSeq" id="WP_085793744.1">
    <property type="nucleotide sequence ID" value="NZ_FWFK01000011.1"/>
</dbReference>
<keyword evidence="2" id="KW-1185">Reference proteome</keyword>
<dbReference type="InterPro" id="IPR049718">
    <property type="entry name" value="AKO59007-like"/>
</dbReference>
<reference evidence="1 2" key="1">
    <citation type="submission" date="2017-03" db="EMBL/GenBank/DDBJ databases">
        <authorList>
            <person name="Afonso C.L."/>
            <person name="Miller P.J."/>
            <person name="Scott M.A."/>
            <person name="Spackman E."/>
            <person name="Goraichik I."/>
            <person name="Dimitrov K.M."/>
            <person name="Suarez D.L."/>
            <person name="Swayne D.E."/>
        </authorList>
    </citation>
    <scope>NUCLEOTIDE SEQUENCE [LARGE SCALE GENOMIC DNA]</scope>
    <source>
        <strain evidence="1 2">CECT 8625</strain>
    </source>
</reference>
<dbReference type="EMBL" id="FWFK01000011">
    <property type="protein sequence ID" value="SLN74764.1"/>
    <property type="molecule type" value="Genomic_DNA"/>
</dbReference>
<dbReference type="Proteomes" id="UP000193570">
    <property type="component" value="Unassembled WGS sequence"/>
</dbReference>
<dbReference type="OrthoDB" id="7220886at2"/>
<proteinExistence type="predicted"/>
<evidence type="ECO:0008006" key="3">
    <source>
        <dbReference type="Google" id="ProtNLM"/>
    </source>
</evidence>
<sequence>MALNTNERLQEALSLAIEDRSTGYQDLVSNSNVLLAVMKDKGCWKTFEGPTIRERLLYNESGTYTRYSGYQFLNPKPAELVNDAEFTPKMAAVSVVLSMEDILQNSGSTAQLMNIMDLHLEAAETELEDRFVEDLHSDGTADAGRQIGGLQLALPTDPTTGTYGGISRANNAIWRTSAYDVSSYSWDQTTATSVSSTSIKPIYNQIVIERSRAKTGPDLILASQEHYLAYEGATESIQRITDGGTSKAAQLGFPALKFYGGGKSMDIVLEGGIGSAMPANISYFIATDHICFRYHKDRNFSKFGGKQTPVNQDAVVQHIGFYGELTLRNPIHMAKLFNGS</sequence>
<accession>A0A1X7ABA4</accession>
<evidence type="ECO:0000313" key="2">
    <source>
        <dbReference type="Proteomes" id="UP000193570"/>
    </source>
</evidence>
<evidence type="ECO:0000313" key="1">
    <source>
        <dbReference type="EMBL" id="SLN74764.1"/>
    </source>
</evidence>
<dbReference type="NCBIfam" id="NF033394">
    <property type="entry name" value="capsid_maj_Podo"/>
    <property type="match status" value="1"/>
</dbReference>
<name>A0A1X7ABA4_9RHOB</name>
<dbReference type="AlphaFoldDB" id="A0A1X7ABA4"/>
<protein>
    <recommendedName>
        <fullName evidence="3">Phage capsid family protein</fullName>
    </recommendedName>
</protein>
<organism evidence="1 2">
    <name type="scientific">Roseivivax jejudonensis</name>
    <dbReference type="NCBI Taxonomy" id="1529041"/>
    <lineage>
        <taxon>Bacteria</taxon>
        <taxon>Pseudomonadati</taxon>
        <taxon>Pseudomonadota</taxon>
        <taxon>Alphaproteobacteria</taxon>
        <taxon>Rhodobacterales</taxon>
        <taxon>Roseobacteraceae</taxon>
        <taxon>Roseivivax</taxon>
    </lineage>
</organism>
<gene>
    <name evidence="1" type="ORF">ROJ8625_04097</name>
</gene>